<evidence type="ECO:0000256" key="1">
    <source>
        <dbReference type="SAM" id="MobiDB-lite"/>
    </source>
</evidence>
<dbReference type="AlphaFoldDB" id="E3J267"/>
<gene>
    <name evidence="2" type="ordered locus">FraEuI1c_0017</name>
</gene>
<dbReference type="KEGG" id="fri:FraEuI1c_0017"/>
<proteinExistence type="predicted"/>
<dbReference type="InterPro" id="IPR023817">
    <property type="entry name" value="Frankia_40_dom"/>
</dbReference>
<evidence type="ECO:0000313" key="2">
    <source>
        <dbReference type="EMBL" id="ADP78105.1"/>
    </source>
</evidence>
<dbReference type="NCBIfam" id="TIGR03917">
    <property type="entry name" value="Frankia_40_dom"/>
    <property type="match status" value="1"/>
</dbReference>
<dbReference type="HOGENOM" id="CLU_1608429_0_0_11"/>
<organism evidence="2 3">
    <name type="scientific">Pseudofrankia inefficax (strain DSM 45817 / CECT 9037 / DDB 130130 / EuI1c)</name>
    <name type="common">Frankia inefficax</name>
    <dbReference type="NCBI Taxonomy" id="298654"/>
    <lineage>
        <taxon>Bacteria</taxon>
        <taxon>Bacillati</taxon>
        <taxon>Actinomycetota</taxon>
        <taxon>Actinomycetes</taxon>
        <taxon>Frankiales</taxon>
        <taxon>Frankiaceae</taxon>
        <taxon>Pseudofrankia</taxon>
    </lineage>
</organism>
<dbReference type="InParanoid" id="E3J267"/>
<feature type="region of interest" description="Disordered" evidence="1">
    <location>
        <begin position="12"/>
        <end position="37"/>
    </location>
</feature>
<sequence length="168" mass="16853">MTRDLVKGLAEVAENGEHGTAAGGAVPERRDSSPGVVATPWDGDDWALVVGSGSDLAELYDGIAGLPTGLAFVEAFGDVDLVLVYRPAGTASTSAGPLDALVDQAVRHGGTLVGSGGPNGLSTGEQYRTSAERAAFAAGQADALGRMRRALTGEADARPNGHGVPIAS</sequence>
<dbReference type="OrthoDB" id="3213846at2"/>
<keyword evidence="3" id="KW-1185">Reference proteome</keyword>
<evidence type="ECO:0000313" key="3">
    <source>
        <dbReference type="Proteomes" id="UP000002484"/>
    </source>
</evidence>
<dbReference type="EMBL" id="CP002299">
    <property type="protein sequence ID" value="ADP78105.1"/>
    <property type="molecule type" value="Genomic_DNA"/>
</dbReference>
<name>E3J267_PSEI1</name>
<dbReference type="Proteomes" id="UP000002484">
    <property type="component" value="Chromosome"/>
</dbReference>
<protein>
    <submittedName>
        <fullName evidence="2">Uncharacterized protein</fullName>
    </submittedName>
</protein>
<accession>E3J267</accession>
<reference evidence="2 3" key="1">
    <citation type="submission" date="2010-10" db="EMBL/GenBank/DDBJ databases">
        <title>Complete sequence of Frankia sp. EuI1c.</title>
        <authorList>
            <consortium name="US DOE Joint Genome Institute"/>
            <person name="Lucas S."/>
            <person name="Copeland A."/>
            <person name="Lapidus A."/>
            <person name="Cheng J.-F."/>
            <person name="Bruce D."/>
            <person name="Goodwin L."/>
            <person name="Pitluck S."/>
            <person name="Chertkov O."/>
            <person name="Detter J.C."/>
            <person name="Han C."/>
            <person name="Tapia R."/>
            <person name="Land M."/>
            <person name="Hauser L."/>
            <person name="Jeffries C."/>
            <person name="Kyrpides N."/>
            <person name="Ivanova N."/>
            <person name="Mikhailova N."/>
            <person name="Beauchemin N."/>
            <person name="Sen A."/>
            <person name="Sur S.A."/>
            <person name="Gtari M."/>
            <person name="Wall L."/>
            <person name="Tisa L."/>
            <person name="Woyke T."/>
        </authorList>
    </citation>
    <scope>NUCLEOTIDE SEQUENCE [LARGE SCALE GENOMIC DNA]</scope>
    <source>
        <strain evidence="3">DSM 45817 / CECT 9037 / EuI1c</strain>
    </source>
</reference>